<feature type="domain" description="Mur ligase N-terminal catalytic" evidence="16">
    <location>
        <begin position="36"/>
        <end position="131"/>
    </location>
</feature>
<dbReference type="Pfam" id="PF02875">
    <property type="entry name" value="Mur_ligase_C"/>
    <property type="match status" value="1"/>
</dbReference>
<evidence type="ECO:0000256" key="14">
    <source>
        <dbReference type="HAMAP-Rule" id="MF_00046"/>
    </source>
</evidence>
<evidence type="ECO:0000256" key="3">
    <source>
        <dbReference type="ARBA" id="ARBA00012211"/>
    </source>
</evidence>
<reference evidence="19 20" key="1">
    <citation type="submission" date="2017-10" db="EMBL/GenBank/DDBJ databases">
        <title>Bifidobacterium xylocopum sp. nov. and Bifidobacterium aemilianum sp. nov., from the carpenter bee (Xylocopa violacea) digestive tract.</title>
        <authorList>
            <person name="Alberoni D."/>
            <person name="Baffoni L."/>
            <person name="Di Gioia D."/>
            <person name="Gaggia F."/>
            <person name="Biavati B."/>
        </authorList>
    </citation>
    <scope>NUCLEOTIDE SEQUENCE [LARGE SCALE GENOMIC DNA]</scope>
    <source>
        <strain evidence="19 20">XV2</strain>
    </source>
</reference>
<dbReference type="UniPathway" id="UPA00219"/>
<evidence type="ECO:0000256" key="5">
    <source>
        <dbReference type="ARBA" id="ARBA00022598"/>
    </source>
</evidence>
<dbReference type="InterPro" id="IPR013221">
    <property type="entry name" value="Mur_ligase_cen"/>
</dbReference>
<evidence type="ECO:0000256" key="2">
    <source>
        <dbReference type="ARBA" id="ARBA00004752"/>
    </source>
</evidence>
<evidence type="ECO:0000256" key="7">
    <source>
        <dbReference type="ARBA" id="ARBA00022741"/>
    </source>
</evidence>
<keyword evidence="8 14" id="KW-0067">ATP-binding</keyword>
<dbReference type="PANTHER" id="PTHR43445">
    <property type="entry name" value="UDP-N-ACETYLMURAMATE--L-ALANINE LIGASE-RELATED"/>
    <property type="match status" value="1"/>
</dbReference>
<evidence type="ECO:0000256" key="6">
    <source>
        <dbReference type="ARBA" id="ARBA00022618"/>
    </source>
</evidence>
<dbReference type="GO" id="GO:0009252">
    <property type="term" value="P:peptidoglycan biosynthetic process"/>
    <property type="evidence" value="ECO:0007669"/>
    <property type="project" value="UniProtKB-UniRule"/>
</dbReference>
<keyword evidence="5 14" id="KW-0436">Ligase</keyword>
<evidence type="ECO:0000256" key="9">
    <source>
        <dbReference type="ARBA" id="ARBA00022960"/>
    </source>
</evidence>
<evidence type="ECO:0000313" key="19">
    <source>
        <dbReference type="EMBL" id="RBP99187.1"/>
    </source>
</evidence>
<dbReference type="EC" id="6.3.2.8" evidence="3 14"/>
<feature type="compositionally biased region" description="Polar residues" evidence="15">
    <location>
        <begin position="1"/>
        <end position="13"/>
    </location>
</feature>
<dbReference type="GO" id="GO:0008763">
    <property type="term" value="F:UDP-N-acetylmuramate-L-alanine ligase activity"/>
    <property type="evidence" value="ECO:0007669"/>
    <property type="project" value="UniProtKB-UniRule"/>
</dbReference>
<comment type="caution">
    <text evidence="19">The sequence shown here is derived from an EMBL/GenBank/DDBJ whole genome shotgun (WGS) entry which is preliminary data.</text>
</comment>
<evidence type="ECO:0000256" key="10">
    <source>
        <dbReference type="ARBA" id="ARBA00022984"/>
    </source>
</evidence>
<dbReference type="NCBIfam" id="TIGR01082">
    <property type="entry name" value="murC"/>
    <property type="match status" value="1"/>
</dbReference>
<protein>
    <recommendedName>
        <fullName evidence="3 14">UDP-N-acetylmuramate--L-alanine ligase</fullName>
        <ecNumber evidence="3 14">6.3.2.8</ecNumber>
    </recommendedName>
    <alternativeName>
        <fullName evidence="14">UDP-N-acetylmuramoyl-L-alanine synthetase</fullName>
    </alternativeName>
</protein>
<dbReference type="Pfam" id="PF01225">
    <property type="entry name" value="Mur_ligase"/>
    <property type="match status" value="1"/>
</dbReference>
<sequence length="540" mass="55809">MRRCALSQQSTSPAPLDPTAQAFGPGGRPLSSLGRTHFIGVGGAGMSVLALMLKQAGVDVTGSDRQASAKTHELEAAGIPVAIGQAAENVKGARTVVWSSAIKPDNPEIGAARAQGSLLAHRSDILALLLASRIGVTVAGAHGKTTTSAMLSHILSTAGRGPLADPSFAVGGSIQTPEGARDGGHLGSGKVLVAEADESDGSFEKYRPRIALITNVEADHLDHYGSAGAFRAAFAEHARHAGGWVVVCGDDEGARALLARLRGDCPARVVVYTTAGEDTIDRAGWDSWAQVVRIESESESAGSGTERFTLDLPAELVAQAHVQAGGDADRVSAIPLSLPVELEVPGLHNARNASAAIIAAVLLGMEPAEAASAAGSFLGATRRFDLKGKERGVTVVDDYAHHPTEITALLAAARRRYPDAGLHVLFQPHLYSRTKFFAGQFAWALAAADDVVVTGIYPARERQEDYPGIGPATIVEASDAQAGARIEAVPDMETAARKLVDRAQSGDVILTVGAGDVTRMGPVILRELATGTAGGGVSRA</sequence>
<keyword evidence="10 14" id="KW-0573">Peptidoglycan synthesis</keyword>
<dbReference type="Gene3D" id="3.40.1190.10">
    <property type="entry name" value="Mur-like, catalytic domain"/>
    <property type="match status" value="1"/>
</dbReference>
<dbReference type="InterPro" id="IPR050061">
    <property type="entry name" value="MurCDEF_pg_biosynth"/>
</dbReference>
<dbReference type="GO" id="GO:0071555">
    <property type="term" value="P:cell wall organization"/>
    <property type="evidence" value="ECO:0007669"/>
    <property type="project" value="UniProtKB-KW"/>
</dbReference>
<feature type="binding site" evidence="14">
    <location>
        <begin position="140"/>
        <end position="146"/>
    </location>
    <ligand>
        <name>ATP</name>
        <dbReference type="ChEBI" id="CHEBI:30616"/>
    </ligand>
</feature>
<keyword evidence="12 14" id="KW-0961">Cell wall biogenesis/degradation</keyword>
<feature type="domain" description="Mur ligase central" evidence="18">
    <location>
        <begin position="138"/>
        <end position="360"/>
    </location>
</feature>
<name>A0A366KCU5_9BIFI</name>
<dbReference type="SUPFAM" id="SSF53623">
    <property type="entry name" value="MurD-like peptide ligases, catalytic domain"/>
    <property type="match status" value="1"/>
</dbReference>
<comment type="catalytic activity">
    <reaction evidence="13 14">
        <text>UDP-N-acetyl-alpha-D-muramate + L-alanine + ATP = UDP-N-acetyl-alpha-D-muramoyl-L-alanine + ADP + phosphate + H(+)</text>
        <dbReference type="Rhea" id="RHEA:23372"/>
        <dbReference type="ChEBI" id="CHEBI:15378"/>
        <dbReference type="ChEBI" id="CHEBI:30616"/>
        <dbReference type="ChEBI" id="CHEBI:43474"/>
        <dbReference type="ChEBI" id="CHEBI:57972"/>
        <dbReference type="ChEBI" id="CHEBI:70757"/>
        <dbReference type="ChEBI" id="CHEBI:83898"/>
        <dbReference type="ChEBI" id="CHEBI:456216"/>
        <dbReference type="EC" id="6.3.2.8"/>
    </reaction>
</comment>
<organism evidence="19 20">
    <name type="scientific">Bifidobacterium xylocopae</name>
    <dbReference type="NCBI Taxonomy" id="2493119"/>
    <lineage>
        <taxon>Bacteria</taxon>
        <taxon>Bacillati</taxon>
        <taxon>Actinomycetota</taxon>
        <taxon>Actinomycetes</taxon>
        <taxon>Bifidobacteriales</taxon>
        <taxon>Bifidobacteriaceae</taxon>
        <taxon>Bifidobacterium</taxon>
    </lineage>
</organism>
<evidence type="ECO:0000259" key="17">
    <source>
        <dbReference type="Pfam" id="PF02875"/>
    </source>
</evidence>
<keyword evidence="7 14" id="KW-0547">Nucleotide-binding</keyword>
<dbReference type="SUPFAM" id="SSF53244">
    <property type="entry name" value="MurD-like peptide ligases, peptide-binding domain"/>
    <property type="match status" value="1"/>
</dbReference>
<dbReference type="AlphaFoldDB" id="A0A366KCU5"/>
<dbReference type="GO" id="GO:0005524">
    <property type="term" value="F:ATP binding"/>
    <property type="evidence" value="ECO:0007669"/>
    <property type="project" value="UniProtKB-UniRule"/>
</dbReference>
<dbReference type="GO" id="GO:0005737">
    <property type="term" value="C:cytoplasm"/>
    <property type="evidence" value="ECO:0007669"/>
    <property type="project" value="UniProtKB-SubCell"/>
</dbReference>
<evidence type="ECO:0000256" key="12">
    <source>
        <dbReference type="ARBA" id="ARBA00023316"/>
    </source>
</evidence>
<evidence type="ECO:0000256" key="1">
    <source>
        <dbReference type="ARBA" id="ARBA00004496"/>
    </source>
</evidence>
<evidence type="ECO:0000259" key="18">
    <source>
        <dbReference type="Pfam" id="PF08245"/>
    </source>
</evidence>
<feature type="domain" description="Mur ligase C-terminal" evidence="17">
    <location>
        <begin position="382"/>
        <end position="515"/>
    </location>
</feature>
<dbReference type="InterPro" id="IPR036615">
    <property type="entry name" value="Mur_ligase_C_dom_sf"/>
</dbReference>
<dbReference type="EMBL" id="PDCH01000009">
    <property type="protein sequence ID" value="RBP99187.1"/>
    <property type="molecule type" value="Genomic_DNA"/>
</dbReference>
<dbReference type="InterPro" id="IPR000713">
    <property type="entry name" value="Mur_ligase_N"/>
</dbReference>
<keyword evidence="11 14" id="KW-0131">Cell cycle</keyword>
<dbReference type="SUPFAM" id="SSF51984">
    <property type="entry name" value="MurCD N-terminal domain"/>
    <property type="match status" value="1"/>
</dbReference>
<comment type="pathway">
    <text evidence="2 14">Cell wall biogenesis; peptidoglycan biosynthesis.</text>
</comment>
<keyword evidence="20" id="KW-1185">Reference proteome</keyword>
<feature type="region of interest" description="Disordered" evidence="15">
    <location>
        <begin position="1"/>
        <end position="22"/>
    </location>
</feature>
<dbReference type="Gene3D" id="3.40.50.720">
    <property type="entry name" value="NAD(P)-binding Rossmann-like Domain"/>
    <property type="match status" value="1"/>
</dbReference>
<evidence type="ECO:0000313" key="20">
    <source>
        <dbReference type="Proteomes" id="UP000252345"/>
    </source>
</evidence>
<dbReference type="Gene3D" id="3.90.190.20">
    <property type="entry name" value="Mur ligase, C-terminal domain"/>
    <property type="match status" value="1"/>
</dbReference>
<dbReference type="GO" id="GO:0051301">
    <property type="term" value="P:cell division"/>
    <property type="evidence" value="ECO:0007669"/>
    <property type="project" value="UniProtKB-KW"/>
</dbReference>
<dbReference type="PANTHER" id="PTHR43445:SF3">
    <property type="entry name" value="UDP-N-ACETYLMURAMATE--L-ALANINE LIGASE"/>
    <property type="match status" value="1"/>
</dbReference>
<comment type="similarity">
    <text evidence="14">Belongs to the MurCDEF family.</text>
</comment>
<gene>
    <name evidence="14 19" type="primary">murC</name>
    <name evidence="19" type="ORF">CRD59_05215</name>
</gene>
<evidence type="ECO:0000256" key="11">
    <source>
        <dbReference type="ARBA" id="ARBA00023306"/>
    </source>
</evidence>
<dbReference type="RefSeq" id="WP_113853662.1">
    <property type="nucleotide sequence ID" value="NZ_PDCH01000009.1"/>
</dbReference>
<evidence type="ECO:0000256" key="13">
    <source>
        <dbReference type="ARBA" id="ARBA00047833"/>
    </source>
</evidence>
<dbReference type="InterPro" id="IPR005758">
    <property type="entry name" value="UDP-N-AcMur_Ala_ligase_MurC"/>
</dbReference>
<evidence type="ECO:0000256" key="8">
    <source>
        <dbReference type="ARBA" id="ARBA00022840"/>
    </source>
</evidence>
<evidence type="ECO:0000256" key="4">
    <source>
        <dbReference type="ARBA" id="ARBA00022490"/>
    </source>
</evidence>
<keyword evidence="9 14" id="KW-0133">Cell shape</keyword>
<evidence type="ECO:0000259" key="16">
    <source>
        <dbReference type="Pfam" id="PF01225"/>
    </source>
</evidence>
<dbReference type="OrthoDB" id="9804126at2"/>
<proteinExistence type="inferred from homology"/>
<dbReference type="HAMAP" id="MF_00046">
    <property type="entry name" value="MurC"/>
    <property type="match status" value="1"/>
</dbReference>
<comment type="subcellular location">
    <subcellularLocation>
        <location evidence="1 14">Cytoplasm</location>
    </subcellularLocation>
</comment>
<dbReference type="InterPro" id="IPR036565">
    <property type="entry name" value="Mur-like_cat_sf"/>
</dbReference>
<dbReference type="Proteomes" id="UP000252345">
    <property type="component" value="Unassembled WGS sequence"/>
</dbReference>
<evidence type="ECO:0000256" key="15">
    <source>
        <dbReference type="SAM" id="MobiDB-lite"/>
    </source>
</evidence>
<dbReference type="GO" id="GO:0008360">
    <property type="term" value="P:regulation of cell shape"/>
    <property type="evidence" value="ECO:0007669"/>
    <property type="project" value="UniProtKB-KW"/>
</dbReference>
<keyword evidence="6 14" id="KW-0132">Cell division</keyword>
<comment type="function">
    <text evidence="14">Cell wall formation.</text>
</comment>
<dbReference type="InterPro" id="IPR004101">
    <property type="entry name" value="Mur_ligase_C"/>
</dbReference>
<accession>A0A366KCU5</accession>
<keyword evidence="4 14" id="KW-0963">Cytoplasm</keyword>
<dbReference type="Pfam" id="PF08245">
    <property type="entry name" value="Mur_ligase_M"/>
    <property type="match status" value="1"/>
</dbReference>